<dbReference type="Pfam" id="PF00640">
    <property type="entry name" value="PID"/>
    <property type="match status" value="1"/>
</dbReference>
<feature type="chain" id="PRO_5034428496" evidence="3">
    <location>
        <begin position="25"/>
        <end position="254"/>
    </location>
</feature>
<dbReference type="InterPro" id="IPR011993">
    <property type="entry name" value="PH-like_dom_sf"/>
</dbReference>
<dbReference type="SUPFAM" id="SSF55550">
    <property type="entry name" value="SH2 domain"/>
    <property type="match status" value="1"/>
</dbReference>
<dbReference type="PROSITE" id="PS01179">
    <property type="entry name" value="PID"/>
    <property type="match status" value="1"/>
</dbReference>
<accession>A0A8C4WXG0</accession>
<dbReference type="InterPro" id="IPR035676">
    <property type="entry name" value="SHC_SH2"/>
</dbReference>
<name>A0A8C4WXG0_EPTBU</name>
<keyword evidence="3" id="KW-0732">Signal</keyword>
<evidence type="ECO:0000256" key="3">
    <source>
        <dbReference type="SAM" id="SignalP"/>
    </source>
</evidence>
<dbReference type="PANTHER" id="PTHR10337:SF11">
    <property type="entry name" value="DSHC PROTEIN"/>
    <property type="match status" value="1"/>
</dbReference>
<organism evidence="6 7">
    <name type="scientific">Eptatretus burgeri</name>
    <name type="common">Inshore hagfish</name>
    <dbReference type="NCBI Taxonomy" id="7764"/>
    <lineage>
        <taxon>Eukaryota</taxon>
        <taxon>Metazoa</taxon>
        <taxon>Chordata</taxon>
        <taxon>Craniata</taxon>
        <taxon>Vertebrata</taxon>
        <taxon>Cyclostomata</taxon>
        <taxon>Myxini</taxon>
        <taxon>Myxiniformes</taxon>
        <taxon>Myxinidae</taxon>
        <taxon>Eptatretinae</taxon>
        <taxon>Eptatretus</taxon>
    </lineage>
</organism>
<evidence type="ECO:0000313" key="6">
    <source>
        <dbReference type="Ensembl" id="ENSEBUP00000017933.1"/>
    </source>
</evidence>
<dbReference type="CDD" id="cd09925">
    <property type="entry name" value="SH2_SHC"/>
    <property type="match status" value="1"/>
</dbReference>
<feature type="signal peptide" evidence="3">
    <location>
        <begin position="1"/>
        <end position="24"/>
    </location>
</feature>
<keyword evidence="7" id="KW-1185">Reference proteome</keyword>
<evidence type="ECO:0000313" key="7">
    <source>
        <dbReference type="Proteomes" id="UP000694388"/>
    </source>
</evidence>
<feature type="domain" description="PID" evidence="4">
    <location>
        <begin position="23"/>
        <end position="62"/>
    </location>
</feature>
<dbReference type="Proteomes" id="UP000694388">
    <property type="component" value="Unplaced"/>
</dbReference>
<dbReference type="Gene3D" id="2.30.29.30">
    <property type="entry name" value="Pleckstrin-homology domain (PH domain)/Phosphotyrosine-binding domain (PTB)"/>
    <property type="match status" value="1"/>
</dbReference>
<reference evidence="6" key="1">
    <citation type="submission" date="2025-08" db="UniProtKB">
        <authorList>
            <consortium name="Ensembl"/>
        </authorList>
    </citation>
    <scope>IDENTIFICATION</scope>
</reference>
<evidence type="ECO:0000256" key="1">
    <source>
        <dbReference type="ARBA" id="ARBA00022999"/>
    </source>
</evidence>
<dbReference type="Pfam" id="PF00017">
    <property type="entry name" value="SH2"/>
    <property type="match status" value="1"/>
</dbReference>
<dbReference type="InterPro" id="IPR036860">
    <property type="entry name" value="SH2_dom_sf"/>
</dbReference>
<evidence type="ECO:0000256" key="2">
    <source>
        <dbReference type="PROSITE-ProRule" id="PRU00191"/>
    </source>
</evidence>
<proteinExistence type="predicted"/>
<reference evidence="6" key="2">
    <citation type="submission" date="2025-09" db="UniProtKB">
        <authorList>
            <consortium name="Ensembl"/>
        </authorList>
    </citation>
    <scope>IDENTIFICATION</scope>
</reference>
<dbReference type="InterPro" id="IPR006020">
    <property type="entry name" value="PTB/PI_dom"/>
</dbReference>
<dbReference type="PANTHER" id="PTHR10337">
    <property type="entry name" value="SHC TRANSFORMING PROTEIN"/>
    <property type="match status" value="1"/>
</dbReference>
<dbReference type="SMART" id="SM00252">
    <property type="entry name" value="SH2"/>
    <property type="match status" value="1"/>
</dbReference>
<dbReference type="Ensembl" id="ENSEBUT00000018509.1">
    <property type="protein sequence ID" value="ENSEBUP00000017933.1"/>
    <property type="gene ID" value="ENSEBUG00000011197.1"/>
</dbReference>
<dbReference type="PRINTS" id="PR00401">
    <property type="entry name" value="SH2DOMAIN"/>
</dbReference>
<dbReference type="SUPFAM" id="SSF50729">
    <property type="entry name" value="PH domain-like"/>
    <property type="match status" value="1"/>
</dbReference>
<sequence length="254" mass="28211">PPITCQARCSLLTVLLECFLECLSHLATCHILECEEGKAQDVICTIGQAFELRFKQYLGGPPRATPFSDRGTGRSWFEDDEKVDHEYYNSLPSKEAPPGGLVDLRLLEGPPHCGLGSTNVTMYTLYMSLTTPLFLLCVAASFSSALARGDPLLSERWFHGRVSRQQVETMLHCDGDFLVRESTSTAGQFVLTGMHGGRAKHLLLVDPKGVVRTKDREFSNVSHLITYHRTNQLPIISAGSELCLRQPVERLAFD</sequence>
<dbReference type="GO" id="GO:0030971">
    <property type="term" value="F:receptor tyrosine kinase binding"/>
    <property type="evidence" value="ECO:0007669"/>
    <property type="project" value="TreeGrafter"/>
</dbReference>
<dbReference type="PROSITE" id="PS50001">
    <property type="entry name" value="SH2"/>
    <property type="match status" value="1"/>
</dbReference>
<dbReference type="FunFam" id="3.30.505.10:FF:000005">
    <property type="entry name" value="SHC-transforming protein 1 isoform 3"/>
    <property type="match status" value="1"/>
</dbReference>
<dbReference type="OMA" id="CHILECE"/>
<protein>
    <submittedName>
        <fullName evidence="6">SHC (Src homology 2 domain containing) transforming protein 1</fullName>
    </submittedName>
</protein>
<dbReference type="GO" id="GO:0007169">
    <property type="term" value="P:cell surface receptor protein tyrosine kinase signaling pathway"/>
    <property type="evidence" value="ECO:0007669"/>
    <property type="project" value="TreeGrafter"/>
</dbReference>
<dbReference type="GeneTree" id="ENSGT00950000182870"/>
<dbReference type="InterPro" id="IPR051235">
    <property type="entry name" value="CEP152/SHC-Transforming"/>
</dbReference>
<dbReference type="GO" id="GO:0005886">
    <property type="term" value="C:plasma membrane"/>
    <property type="evidence" value="ECO:0007669"/>
    <property type="project" value="TreeGrafter"/>
</dbReference>
<dbReference type="AlphaFoldDB" id="A0A8C4WXG0"/>
<feature type="domain" description="SH2" evidence="5">
    <location>
        <begin position="157"/>
        <end position="248"/>
    </location>
</feature>
<keyword evidence="1 2" id="KW-0727">SH2 domain</keyword>
<evidence type="ECO:0000259" key="5">
    <source>
        <dbReference type="PROSITE" id="PS50001"/>
    </source>
</evidence>
<evidence type="ECO:0000259" key="4">
    <source>
        <dbReference type="PROSITE" id="PS01179"/>
    </source>
</evidence>
<dbReference type="Gene3D" id="3.30.505.10">
    <property type="entry name" value="SH2 domain"/>
    <property type="match status" value="1"/>
</dbReference>
<dbReference type="InterPro" id="IPR000980">
    <property type="entry name" value="SH2"/>
</dbReference>